<reference evidence="8 9" key="1">
    <citation type="submission" date="2019-09" db="EMBL/GenBank/DDBJ databases">
        <authorList>
            <person name="Duangmal K."/>
            <person name="Teo W.F.A."/>
            <person name="Lipun K."/>
        </authorList>
    </citation>
    <scope>NUCLEOTIDE SEQUENCE [LARGE SCALE GENOMIC DNA]</scope>
    <source>
        <strain evidence="8 9">K1PN6</strain>
    </source>
</reference>
<dbReference type="AlphaFoldDB" id="A0A5N8WLL4"/>
<dbReference type="EMBL" id="VMNX01000002">
    <property type="protein sequence ID" value="MPY47414.1"/>
    <property type="molecule type" value="Genomic_DNA"/>
</dbReference>
<dbReference type="Pfam" id="PF00196">
    <property type="entry name" value="GerE"/>
    <property type="match status" value="1"/>
</dbReference>
<dbReference type="GO" id="GO:0006355">
    <property type="term" value="P:regulation of DNA-templated transcription"/>
    <property type="evidence" value="ECO:0007669"/>
    <property type="project" value="InterPro"/>
</dbReference>
<comment type="caution">
    <text evidence="8">The sequence shown here is derived from an EMBL/GenBank/DDBJ whole genome shotgun (WGS) entry which is preliminary data.</text>
</comment>
<dbReference type="InterPro" id="IPR011006">
    <property type="entry name" value="CheY-like_superfamily"/>
</dbReference>
<keyword evidence="4" id="KW-0804">Transcription</keyword>
<dbReference type="Gene3D" id="3.40.50.2300">
    <property type="match status" value="1"/>
</dbReference>
<name>A0A5N8WLL4_9ACTN</name>
<feature type="domain" description="Response regulatory" evidence="7">
    <location>
        <begin position="3"/>
        <end position="119"/>
    </location>
</feature>
<evidence type="ECO:0000256" key="1">
    <source>
        <dbReference type="ARBA" id="ARBA00022553"/>
    </source>
</evidence>
<proteinExistence type="predicted"/>
<protein>
    <submittedName>
        <fullName evidence="8">Response regulator transcription factor</fullName>
    </submittedName>
</protein>
<dbReference type="Proteomes" id="UP000373149">
    <property type="component" value="Unassembled WGS sequence"/>
</dbReference>
<evidence type="ECO:0000256" key="5">
    <source>
        <dbReference type="PROSITE-ProRule" id="PRU00169"/>
    </source>
</evidence>
<dbReference type="PANTHER" id="PTHR43214:SF24">
    <property type="entry name" value="TRANSCRIPTIONAL REGULATORY PROTEIN NARL-RELATED"/>
    <property type="match status" value="1"/>
</dbReference>
<keyword evidence="2" id="KW-0805">Transcription regulation</keyword>
<dbReference type="PROSITE" id="PS50043">
    <property type="entry name" value="HTH_LUXR_2"/>
    <property type="match status" value="1"/>
</dbReference>
<keyword evidence="1 5" id="KW-0597">Phosphoprotein</keyword>
<evidence type="ECO:0000256" key="4">
    <source>
        <dbReference type="ARBA" id="ARBA00023163"/>
    </source>
</evidence>
<dbReference type="SUPFAM" id="SSF52172">
    <property type="entry name" value="CheY-like"/>
    <property type="match status" value="1"/>
</dbReference>
<organism evidence="8 9">
    <name type="scientific">Streptomyces acidicola</name>
    <dbReference type="NCBI Taxonomy" id="2596892"/>
    <lineage>
        <taxon>Bacteria</taxon>
        <taxon>Bacillati</taxon>
        <taxon>Actinomycetota</taxon>
        <taxon>Actinomycetes</taxon>
        <taxon>Kitasatosporales</taxon>
        <taxon>Streptomycetaceae</taxon>
        <taxon>Streptomyces</taxon>
    </lineage>
</organism>
<dbReference type="InterPro" id="IPR039420">
    <property type="entry name" value="WalR-like"/>
</dbReference>
<dbReference type="InterPro" id="IPR016032">
    <property type="entry name" value="Sig_transdc_resp-reg_C-effctor"/>
</dbReference>
<dbReference type="SMART" id="SM00448">
    <property type="entry name" value="REC"/>
    <property type="match status" value="1"/>
</dbReference>
<dbReference type="PROSITE" id="PS50110">
    <property type="entry name" value="RESPONSE_REGULATORY"/>
    <property type="match status" value="1"/>
</dbReference>
<dbReference type="PROSITE" id="PS00622">
    <property type="entry name" value="HTH_LUXR_1"/>
    <property type="match status" value="1"/>
</dbReference>
<dbReference type="Pfam" id="PF00072">
    <property type="entry name" value="Response_reg"/>
    <property type="match status" value="1"/>
</dbReference>
<dbReference type="CDD" id="cd06170">
    <property type="entry name" value="LuxR_C_like"/>
    <property type="match status" value="1"/>
</dbReference>
<dbReference type="CDD" id="cd17535">
    <property type="entry name" value="REC_NarL-like"/>
    <property type="match status" value="1"/>
</dbReference>
<feature type="domain" description="HTH luxR-type" evidence="6">
    <location>
        <begin position="150"/>
        <end position="215"/>
    </location>
</feature>
<sequence>MIRVLIVDDEWMVRSMLRTIMESADDITVIGEAADGAEAVSLARSERPDVVLMDIRMPRADGLTATQRLRTLATPPKVVVLTTFDLDEYVHTALRSGAVGFLLKDATAADMLAAVRSAASGDAMLSPRITRRLLDRFADADPGSGRTAQARRRLEVLTDKEREVLVALARGRSNTDIATHLYVSEATVKTHVSRILSKLDLTNRVQAAILAHRAGLLD</sequence>
<dbReference type="SUPFAM" id="SSF46894">
    <property type="entry name" value="C-terminal effector domain of the bipartite response regulators"/>
    <property type="match status" value="1"/>
</dbReference>
<dbReference type="InterPro" id="IPR000792">
    <property type="entry name" value="Tscrpt_reg_LuxR_C"/>
</dbReference>
<dbReference type="GO" id="GO:0003677">
    <property type="term" value="F:DNA binding"/>
    <property type="evidence" value="ECO:0007669"/>
    <property type="project" value="UniProtKB-KW"/>
</dbReference>
<dbReference type="PANTHER" id="PTHR43214">
    <property type="entry name" value="TWO-COMPONENT RESPONSE REGULATOR"/>
    <property type="match status" value="1"/>
</dbReference>
<evidence type="ECO:0000313" key="9">
    <source>
        <dbReference type="Proteomes" id="UP000373149"/>
    </source>
</evidence>
<dbReference type="SMART" id="SM00421">
    <property type="entry name" value="HTH_LUXR"/>
    <property type="match status" value="1"/>
</dbReference>
<dbReference type="GO" id="GO:0000160">
    <property type="term" value="P:phosphorelay signal transduction system"/>
    <property type="evidence" value="ECO:0007669"/>
    <property type="project" value="InterPro"/>
</dbReference>
<keyword evidence="3" id="KW-0238">DNA-binding</keyword>
<dbReference type="InterPro" id="IPR058245">
    <property type="entry name" value="NreC/VraR/RcsB-like_REC"/>
</dbReference>
<dbReference type="RefSeq" id="WP_322619716.1">
    <property type="nucleotide sequence ID" value="NZ_VMNX01000002.1"/>
</dbReference>
<feature type="modified residue" description="4-aspartylphosphate" evidence="5">
    <location>
        <position position="54"/>
    </location>
</feature>
<dbReference type="InterPro" id="IPR001789">
    <property type="entry name" value="Sig_transdc_resp-reg_receiver"/>
</dbReference>
<keyword evidence="9" id="KW-1185">Reference proteome</keyword>
<dbReference type="PRINTS" id="PR00038">
    <property type="entry name" value="HTHLUXR"/>
</dbReference>
<accession>A0A5N8WLL4</accession>
<evidence type="ECO:0000256" key="3">
    <source>
        <dbReference type="ARBA" id="ARBA00023125"/>
    </source>
</evidence>
<evidence type="ECO:0000259" key="6">
    <source>
        <dbReference type="PROSITE" id="PS50043"/>
    </source>
</evidence>
<evidence type="ECO:0000259" key="7">
    <source>
        <dbReference type="PROSITE" id="PS50110"/>
    </source>
</evidence>
<evidence type="ECO:0000256" key="2">
    <source>
        <dbReference type="ARBA" id="ARBA00023015"/>
    </source>
</evidence>
<gene>
    <name evidence="8" type="ORF">FPZ41_01925</name>
</gene>
<evidence type="ECO:0000313" key="8">
    <source>
        <dbReference type="EMBL" id="MPY47414.1"/>
    </source>
</evidence>